<dbReference type="PANTHER" id="PTHR43214:SF24">
    <property type="entry name" value="TRANSCRIPTIONAL REGULATORY PROTEIN NARL-RELATED"/>
    <property type="match status" value="1"/>
</dbReference>
<proteinExistence type="predicted"/>
<evidence type="ECO:0000313" key="9">
    <source>
        <dbReference type="Proteomes" id="UP001501079"/>
    </source>
</evidence>
<accession>A0ABP7ZQJ1</accession>
<reference evidence="9" key="1">
    <citation type="journal article" date="2019" name="Int. J. Syst. Evol. Microbiol.">
        <title>The Global Catalogue of Microorganisms (GCM) 10K type strain sequencing project: providing services to taxonomists for standard genome sequencing and annotation.</title>
        <authorList>
            <consortium name="The Broad Institute Genomics Platform"/>
            <consortium name="The Broad Institute Genome Sequencing Center for Infectious Disease"/>
            <person name="Wu L."/>
            <person name="Ma J."/>
        </authorList>
    </citation>
    <scope>NUCLEOTIDE SEQUENCE [LARGE SCALE GENOMIC DNA]</scope>
    <source>
        <strain evidence="9">JCM 17591</strain>
    </source>
</reference>
<evidence type="ECO:0000259" key="7">
    <source>
        <dbReference type="PROSITE" id="PS50110"/>
    </source>
</evidence>
<dbReference type="PANTHER" id="PTHR43214">
    <property type="entry name" value="TWO-COMPONENT RESPONSE REGULATOR"/>
    <property type="match status" value="1"/>
</dbReference>
<dbReference type="PRINTS" id="PR00038">
    <property type="entry name" value="HTHLUXR"/>
</dbReference>
<dbReference type="CDD" id="cd17535">
    <property type="entry name" value="REC_NarL-like"/>
    <property type="match status" value="1"/>
</dbReference>
<dbReference type="SMART" id="SM00448">
    <property type="entry name" value="REC"/>
    <property type="match status" value="1"/>
</dbReference>
<keyword evidence="4" id="KW-0804">Transcription</keyword>
<evidence type="ECO:0000256" key="4">
    <source>
        <dbReference type="ARBA" id="ARBA00023163"/>
    </source>
</evidence>
<organism evidence="8 9">
    <name type="scientific">Gryllotalpicola koreensis</name>
    <dbReference type="NCBI Taxonomy" id="993086"/>
    <lineage>
        <taxon>Bacteria</taxon>
        <taxon>Bacillati</taxon>
        <taxon>Actinomycetota</taxon>
        <taxon>Actinomycetes</taxon>
        <taxon>Micrococcales</taxon>
        <taxon>Microbacteriaceae</taxon>
        <taxon>Gryllotalpicola</taxon>
    </lineage>
</organism>
<evidence type="ECO:0000256" key="3">
    <source>
        <dbReference type="ARBA" id="ARBA00023125"/>
    </source>
</evidence>
<feature type="domain" description="Response regulatory" evidence="7">
    <location>
        <begin position="2"/>
        <end position="122"/>
    </location>
</feature>
<evidence type="ECO:0000259" key="6">
    <source>
        <dbReference type="PROSITE" id="PS50043"/>
    </source>
</evidence>
<keyword evidence="9" id="KW-1185">Reference proteome</keyword>
<keyword evidence="3" id="KW-0238">DNA-binding</keyword>
<feature type="domain" description="HTH luxR-type" evidence="6">
    <location>
        <begin position="144"/>
        <end position="209"/>
    </location>
</feature>
<dbReference type="InterPro" id="IPR011006">
    <property type="entry name" value="CheY-like_superfamily"/>
</dbReference>
<dbReference type="SMART" id="SM00421">
    <property type="entry name" value="HTH_LUXR"/>
    <property type="match status" value="1"/>
</dbReference>
<dbReference type="InterPro" id="IPR039420">
    <property type="entry name" value="WalR-like"/>
</dbReference>
<dbReference type="Pfam" id="PF00072">
    <property type="entry name" value="Response_reg"/>
    <property type="match status" value="1"/>
</dbReference>
<dbReference type="Gene3D" id="3.40.50.2300">
    <property type="match status" value="1"/>
</dbReference>
<dbReference type="PROSITE" id="PS50110">
    <property type="entry name" value="RESPONSE_REGULATORY"/>
    <property type="match status" value="1"/>
</dbReference>
<dbReference type="PROSITE" id="PS50043">
    <property type="entry name" value="HTH_LUXR_2"/>
    <property type="match status" value="1"/>
</dbReference>
<dbReference type="CDD" id="cd06170">
    <property type="entry name" value="LuxR_C_like"/>
    <property type="match status" value="1"/>
</dbReference>
<dbReference type="InterPro" id="IPR058245">
    <property type="entry name" value="NreC/VraR/RcsB-like_REC"/>
</dbReference>
<comment type="caution">
    <text evidence="8">The sequence shown here is derived from an EMBL/GenBank/DDBJ whole genome shotgun (WGS) entry which is preliminary data.</text>
</comment>
<dbReference type="Proteomes" id="UP001501079">
    <property type="component" value="Unassembled WGS sequence"/>
</dbReference>
<feature type="modified residue" description="4-aspartylphosphate" evidence="5">
    <location>
        <position position="52"/>
    </location>
</feature>
<name>A0ABP7ZQJ1_9MICO</name>
<keyword evidence="2" id="KW-0805">Transcription regulation</keyword>
<evidence type="ECO:0000256" key="5">
    <source>
        <dbReference type="PROSITE-ProRule" id="PRU00169"/>
    </source>
</evidence>
<protein>
    <submittedName>
        <fullName evidence="8">Response regulator transcription factor</fullName>
    </submittedName>
</protein>
<dbReference type="EMBL" id="BAABBW010000001">
    <property type="protein sequence ID" value="GAA4167961.1"/>
    <property type="molecule type" value="Genomic_DNA"/>
</dbReference>
<dbReference type="InterPro" id="IPR001789">
    <property type="entry name" value="Sig_transdc_resp-reg_receiver"/>
</dbReference>
<dbReference type="InterPro" id="IPR000792">
    <property type="entry name" value="Tscrpt_reg_LuxR_C"/>
</dbReference>
<keyword evidence="1 5" id="KW-0597">Phosphoprotein</keyword>
<dbReference type="SUPFAM" id="SSF52172">
    <property type="entry name" value="CheY-like"/>
    <property type="match status" value="1"/>
</dbReference>
<dbReference type="Pfam" id="PF00196">
    <property type="entry name" value="GerE"/>
    <property type="match status" value="1"/>
</dbReference>
<evidence type="ECO:0000256" key="1">
    <source>
        <dbReference type="ARBA" id="ARBA00022553"/>
    </source>
</evidence>
<dbReference type="RefSeq" id="WP_344751437.1">
    <property type="nucleotide sequence ID" value="NZ_BAABBW010000001.1"/>
</dbReference>
<evidence type="ECO:0000256" key="2">
    <source>
        <dbReference type="ARBA" id="ARBA00023015"/>
    </source>
</evidence>
<evidence type="ECO:0000313" key="8">
    <source>
        <dbReference type="EMBL" id="GAA4167961.1"/>
    </source>
</evidence>
<gene>
    <name evidence="8" type="ORF">GCM10022287_02340</name>
</gene>
<sequence length="231" mass="25052">MRIVIAEDQYLLREGIAHLLDAFGHEVVATAASGPETLDALLRYRPDVAVIDVRMPPTNTDEGLRAALAARDAAPGLPVLVLSQHVEQLYARELLADATGGVGYLLKDRVFDAEQFIDSLERVAAGGTALDPTVVSKLLHRPDKDSLLSGLTERELELLSLMAEGLSNQAIASSLHLSDSAVSKYTTTLFDKLGLAHDEASNRRVRAVLTYLNDSTTPRRRSGERPSEPSE</sequence>